<dbReference type="InterPro" id="IPR036286">
    <property type="entry name" value="LexA/Signal_pep-like_sf"/>
</dbReference>
<proteinExistence type="predicted"/>
<reference evidence="2" key="1">
    <citation type="journal article" date="2022" name="Toxins">
        <title>Genomic Analysis of Sphingopyxis sp. USTB-05 for Biodegrading Cyanobacterial Hepatotoxins.</title>
        <authorList>
            <person name="Liu C."/>
            <person name="Xu Q."/>
            <person name="Zhao Z."/>
            <person name="Zhang H."/>
            <person name="Liu X."/>
            <person name="Yin C."/>
            <person name="Liu Y."/>
            <person name="Yan H."/>
        </authorList>
    </citation>
    <scope>NUCLEOTIDE SEQUENCE</scope>
    <source>
        <strain evidence="2">NBD5</strain>
    </source>
</reference>
<name>A0ABY4XCY7_9SPHN</name>
<dbReference type="InterPro" id="IPR015927">
    <property type="entry name" value="Peptidase_S24_S26A/B/C"/>
</dbReference>
<dbReference type="RefSeq" id="WP_252166502.1">
    <property type="nucleotide sequence ID" value="NZ_CP084930.1"/>
</dbReference>
<feature type="domain" description="Peptidase S24/S26A/S26B/S26C" evidence="1">
    <location>
        <begin position="23"/>
        <end position="119"/>
    </location>
</feature>
<sequence length="126" mass="13429">MILEIALDPAEQQGAGTPRFWPRAWLDALTDGEADQLRAVRQRGDAMAPALVDGDLVLIDRGARAGAHQDAIWLTITAGAAALRRVRFLDGDRLELLADNPAIPARALAADAVTLLGQLCAVVRRG</sequence>
<organism evidence="2 3">
    <name type="scientific">Sphingomonas morindae</name>
    <dbReference type="NCBI Taxonomy" id="1541170"/>
    <lineage>
        <taxon>Bacteria</taxon>
        <taxon>Pseudomonadati</taxon>
        <taxon>Pseudomonadota</taxon>
        <taxon>Alphaproteobacteria</taxon>
        <taxon>Sphingomonadales</taxon>
        <taxon>Sphingomonadaceae</taxon>
        <taxon>Sphingomonas</taxon>
    </lineage>
</organism>
<evidence type="ECO:0000259" key="1">
    <source>
        <dbReference type="Pfam" id="PF00717"/>
    </source>
</evidence>
<keyword evidence="3" id="KW-1185">Reference proteome</keyword>
<gene>
    <name evidence="2" type="ORF">LHA26_15690</name>
</gene>
<dbReference type="InterPro" id="IPR039418">
    <property type="entry name" value="LexA-like"/>
</dbReference>
<protein>
    <submittedName>
        <fullName evidence="2">S24 family peptidase</fullName>
    </submittedName>
</protein>
<dbReference type="CDD" id="cd06529">
    <property type="entry name" value="S24_LexA-like"/>
    <property type="match status" value="1"/>
</dbReference>
<dbReference type="Proteomes" id="UP001056937">
    <property type="component" value="Chromosome 1"/>
</dbReference>
<dbReference type="EMBL" id="CP084930">
    <property type="protein sequence ID" value="USI74616.1"/>
    <property type="molecule type" value="Genomic_DNA"/>
</dbReference>
<dbReference type="SUPFAM" id="SSF51306">
    <property type="entry name" value="LexA/Signal peptidase"/>
    <property type="match status" value="1"/>
</dbReference>
<dbReference type="Pfam" id="PF00717">
    <property type="entry name" value="Peptidase_S24"/>
    <property type="match status" value="1"/>
</dbReference>
<accession>A0ABY4XCY7</accession>
<dbReference type="Gene3D" id="2.10.109.10">
    <property type="entry name" value="Umud Fragment, subunit A"/>
    <property type="match status" value="1"/>
</dbReference>
<evidence type="ECO:0000313" key="3">
    <source>
        <dbReference type="Proteomes" id="UP001056937"/>
    </source>
</evidence>
<evidence type="ECO:0000313" key="2">
    <source>
        <dbReference type="EMBL" id="USI74616.1"/>
    </source>
</evidence>